<dbReference type="EMBL" id="JACIHI010000001">
    <property type="protein sequence ID" value="MBB4437189.1"/>
    <property type="molecule type" value="Genomic_DNA"/>
</dbReference>
<dbReference type="Proteomes" id="UP000533724">
    <property type="component" value="Unassembled WGS sequence"/>
</dbReference>
<evidence type="ECO:0000313" key="2">
    <source>
        <dbReference type="Proteomes" id="UP000533724"/>
    </source>
</evidence>
<proteinExistence type="predicted"/>
<sequence>MAVAGLATFANLIDAAPISTAPAAKSEAYTYAEVWLGLSLDPTRPYPSTQSIANTPPCSVVDAAHKAAVRRRQT</sequence>
<organism evidence="1 2">
    <name type="scientific">Rhizobium esperanzae</name>
    <dbReference type="NCBI Taxonomy" id="1967781"/>
    <lineage>
        <taxon>Bacteria</taxon>
        <taxon>Pseudomonadati</taxon>
        <taxon>Pseudomonadota</taxon>
        <taxon>Alphaproteobacteria</taxon>
        <taxon>Hyphomicrobiales</taxon>
        <taxon>Rhizobiaceae</taxon>
        <taxon>Rhizobium/Agrobacterium group</taxon>
        <taxon>Rhizobium</taxon>
    </lineage>
</organism>
<name>A0A7W6UFF4_9HYPH</name>
<evidence type="ECO:0000313" key="1">
    <source>
        <dbReference type="EMBL" id="MBB4437189.1"/>
    </source>
</evidence>
<protein>
    <submittedName>
        <fullName evidence="1">Uncharacterized protein</fullName>
    </submittedName>
</protein>
<comment type="caution">
    <text evidence="1">The sequence shown here is derived from an EMBL/GenBank/DDBJ whole genome shotgun (WGS) entry which is preliminary data.</text>
</comment>
<gene>
    <name evidence="1" type="ORF">GGE15_000420</name>
</gene>
<accession>A0A7W6UFF4</accession>
<reference evidence="1 2" key="1">
    <citation type="submission" date="2020-08" db="EMBL/GenBank/DDBJ databases">
        <title>Genomic Encyclopedia of Type Strains, Phase IV (KMG-V): Genome sequencing to study the core and pangenomes of soil and plant-associated prokaryotes.</title>
        <authorList>
            <person name="Whitman W."/>
        </authorList>
    </citation>
    <scope>NUCLEOTIDE SEQUENCE [LARGE SCALE GENOMIC DNA]</scope>
    <source>
        <strain evidence="1 2">SEMIA 414</strain>
    </source>
</reference>
<dbReference type="AlphaFoldDB" id="A0A7W6UFF4"/>